<dbReference type="Gene3D" id="3.40.50.10800">
    <property type="entry name" value="NadA-like"/>
    <property type="match status" value="3"/>
</dbReference>
<evidence type="ECO:0000256" key="10">
    <source>
        <dbReference type="HAMAP-Rule" id="MF_00568"/>
    </source>
</evidence>
<keyword evidence="12" id="KW-1185">Reference proteome</keyword>
<organism evidence="11 12">
    <name type="scientific">Candidatus Methanoperedens nitratireducens</name>
    <dbReference type="NCBI Taxonomy" id="1392998"/>
    <lineage>
        <taxon>Archaea</taxon>
        <taxon>Methanobacteriati</taxon>
        <taxon>Methanobacteriota</taxon>
        <taxon>Stenosarchaea group</taxon>
        <taxon>Methanomicrobia</taxon>
        <taxon>Methanosarcinales</taxon>
        <taxon>ANME-2 cluster</taxon>
        <taxon>Candidatus Methanoperedentaceae</taxon>
        <taxon>Candidatus Methanoperedens</taxon>
    </lineage>
</organism>
<feature type="binding site" evidence="10">
    <location>
        <position position="58"/>
    </location>
    <ligand>
        <name>iminosuccinate</name>
        <dbReference type="ChEBI" id="CHEBI:77875"/>
    </ligand>
</feature>
<proteinExistence type="inferred from homology"/>
<feature type="binding site" evidence="10">
    <location>
        <position position="146"/>
    </location>
    <ligand>
        <name>iminosuccinate</name>
        <dbReference type="ChEBI" id="CHEBI:77875"/>
    </ligand>
</feature>
<dbReference type="NCBIfam" id="NF006879">
    <property type="entry name" value="PRK09375.1-4"/>
    <property type="match status" value="1"/>
</dbReference>
<dbReference type="Proteomes" id="UP000027153">
    <property type="component" value="Unassembled WGS sequence"/>
</dbReference>
<evidence type="ECO:0000256" key="4">
    <source>
        <dbReference type="ARBA" id="ARBA00022490"/>
    </source>
</evidence>
<dbReference type="EC" id="2.5.1.72" evidence="2 10"/>
<feature type="binding site" evidence="10">
    <location>
        <position position="41"/>
    </location>
    <ligand>
        <name>iminosuccinate</name>
        <dbReference type="ChEBI" id="CHEBI:77875"/>
    </ligand>
</feature>
<dbReference type="GO" id="GO:0005737">
    <property type="term" value="C:cytoplasm"/>
    <property type="evidence" value="ECO:0007669"/>
    <property type="project" value="UniProtKB-SubCell"/>
</dbReference>
<dbReference type="GO" id="GO:0008987">
    <property type="term" value="F:quinolinate synthetase A activity"/>
    <property type="evidence" value="ECO:0007669"/>
    <property type="project" value="UniProtKB-UniRule"/>
</dbReference>
<feature type="binding site" evidence="10">
    <location>
        <position position="276"/>
    </location>
    <ligand>
        <name>[4Fe-4S] cluster</name>
        <dbReference type="ChEBI" id="CHEBI:49883"/>
    </ligand>
</feature>
<dbReference type="FunFam" id="3.40.50.10800:FF:000003">
    <property type="entry name" value="Quinolinate synthase A"/>
    <property type="match status" value="1"/>
</dbReference>
<keyword evidence="3 10" id="KW-0004">4Fe-4S</keyword>
<dbReference type="PANTHER" id="PTHR30573">
    <property type="entry name" value="QUINOLINATE SYNTHETASE A"/>
    <property type="match status" value="1"/>
</dbReference>
<gene>
    <name evidence="10" type="primary">nadA</name>
    <name evidence="11" type="ORF">ANME2D_02167</name>
</gene>
<evidence type="ECO:0000256" key="2">
    <source>
        <dbReference type="ARBA" id="ARBA00012669"/>
    </source>
</evidence>
<evidence type="ECO:0000256" key="7">
    <source>
        <dbReference type="ARBA" id="ARBA00022723"/>
    </source>
</evidence>
<dbReference type="GO" id="GO:0034628">
    <property type="term" value="P:'de novo' NAD+ biosynthetic process from L-aspartate"/>
    <property type="evidence" value="ECO:0007669"/>
    <property type="project" value="TreeGrafter"/>
</dbReference>
<dbReference type="UniPathway" id="UPA00253">
    <property type="reaction ID" value="UER00327"/>
</dbReference>
<dbReference type="GO" id="GO:0051539">
    <property type="term" value="F:4 iron, 4 sulfur cluster binding"/>
    <property type="evidence" value="ECO:0007669"/>
    <property type="project" value="UniProtKB-KW"/>
</dbReference>
<dbReference type="EMBL" id="JMIY01000005">
    <property type="protein sequence ID" value="KCZ71437.1"/>
    <property type="molecule type" value="Genomic_DNA"/>
</dbReference>
<keyword evidence="8 10" id="KW-0408">Iron</keyword>
<evidence type="ECO:0000313" key="12">
    <source>
        <dbReference type="Proteomes" id="UP000027153"/>
    </source>
</evidence>
<evidence type="ECO:0000256" key="5">
    <source>
        <dbReference type="ARBA" id="ARBA00022642"/>
    </source>
</evidence>
<keyword evidence="7 10" id="KW-0479">Metal-binding</keyword>
<feature type="binding site" evidence="10">
    <location>
        <position position="188"/>
    </location>
    <ligand>
        <name>[4Fe-4S] cluster</name>
        <dbReference type="ChEBI" id="CHEBI:49883"/>
    </ligand>
</feature>
<feature type="binding site" evidence="10">
    <location>
        <begin position="129"/>
        <end position="131"/>
    </location>
    <ligand>
        <name>iminosuccinate</name>
        <dbReference type="ChEBI" id="CHEBI:77875"/>
    </ligand>
</feature>
<comment type="catalytic activity">
    <reaction evidence="10">
        <text>iminosuccinate + dihydroxyacetone phosphate = quinolinate + phosphate + 2 H2O + H(+)</text>
        <dbReference type="Rhea" id="RHEA:25888"/>
        <dbReference type="ChEBI" id="CHEBI:15377"/>
        <dbReference type="ChEBI" id="CHEBI:15378"/>
        <dbReference type="ChEBI" id="CHEBI:29959"/>
        <dbReference type="ChEBI" id="CHEBI:43474"/>
        <dbReference type="ChEBI" id="CHEBI:57642"/>
        <dbReference type="ChEBI" id="CHEBI:77875"/>
        <dbReference type="EC" id="2.5.1.72"/>
    </reaction>
</comment>
<dbReference type="InterPro" id="IPR023066">
    <property type="entry name" value="Quinolinate_synth_type2"/>
</dbReference>
<dbReference type="Pfam" id="PF02445">
    <property type="entry name" value="NadA"/>
    <property type="match status" value="1"/>
</dbReference>
<evidence type="ECO:0000256" key="9">
    <source>
        <dbReference type="ARBA" id="ARBA00023014"/>
    </source>
</evidence>
<accession>A0A062V270</accession>
<dbReference type="PATRIC" id="fig|1392998.3.peg.2163"/>
<comment type="subcellular location">
    <subcellularLocation>
        <location evidence="10">Cytoplasm</location>
    </subcellularLocation>
</comment>
<keyword evidence="9 10" id="KW-0411">Iron-sulfur</keyword>
<dbReference type="GO" id="GO:0046872">
    <property type="term" value="F:metal ion binding"/>
    <property type="evidence" value="ECO:0007669"/>
    <property type="project" value="UniProtKB-KW"/>
</dbReference>
<comment type="caution">
    <text evidence="11">The sequence shown here is derived from an EMBL/GenBank/DDBJ whole genome shotgun (WGS) entry which is preliminary data.</text>
</comment>
<reference evidence="11 12" key="1">
    <citation type="journal article" date="2013" name="Nature">
        <title>Anaerobic oxidation of methane coupled to nitrate reduction in a novel archaeal lineage.</title>
        <authorList>
            <person name="Haroon M.F."/>
            <person name="Hu S."/>
            <person name="Shi Y."/>
            <person name="Imelfort M."/>
            <person name="Keller J."/>
            <person name="Hugenholtz P."/>
            <person name="Yuan Z."/>
            <person name="Tyson G.W."/>
        </authorList>
    </citation>
    <scope>NUCLEOTIDE SEQUENCE [LARGE SCALE GENOMIC DNA]</scope>
    <source>
        <strain evidence="11 12">ANME-2d</strain>
    </source>
</reference>
<name>A0A062V270_9EURY</name>
<keyword evidence="4 10" id="KW-0963">Cytoplasm</keyword>
<comment type="function">
    <text evidence="10">Catalyzes the condensation of iminoaspartate with dihydroxyacetone phosphate to form quinolinate.</text>
</comment>
<protein>
    <recommendedName>
        <fullName evidence="2 10">Quinolinate synthase</fullName>
        <ecNumber evidence="2 10">2.5.1.72</ecNumber>
    </recommendedName>
</protein>
<evidence type="ECO:0000256" key="6">
    <source>
        <dbReference type="ARBA" id="ARBA00022679"/>
    </source>
</evidence>
<sequence>MRHFALENNLSIRIMLDTKNMDNINRIKQLKKEKNAIILAHNYQRGDVQDIADFVGDSFGLSKTAASHNADVIVFCGVDFMAESAAILSPEKTVLMPELNAQCPMAAMITPESLKLEKQKYPDAAVVCYVNTSASVKAQSDICCTSSNAIRVVNSLDEDEIIFIPDRNLARYVADNTEKKIIPWNGYCPTHHLILPGDILLEKEEHPEAEILVHPECRPDVVSLADKVLSTSGMLKYVARSDSREFIIGTEIGLLHRLSKENPEKRFIPATAYAVCPNMKMNTLESIIRALENNKHIIRVPEDTRRKAKLALDRMLAVGRGD</sequence>
<dbReference type="InterPro" id="IPR036094">
    <property type="entry name" value="NadA_sf"/>
</dbReference>
<dbReference type="InterPro" id="IPR003473">
    <property type="entry name" value="NadA"/>
</dbReference>
<dbReference type="PANTHER" id="PTHR30573:SF0">
    <property type="entry name" value="QUINOLINATE SYNTHASE, CHLOROPLASTIC"/>
    <property type="match status" value="1"/>
</dbReference>
<evidence type="ECO:0000256" key="3">
    <source>
        <dbReference type="ARBA" id="ARBA00022485"/>
    </source>
</evidence>
<comment type="pathway">
    <text evidence="1 10">Cofactor biosynthesis; NAD(+) biosynthesis; quinolinate from iminoaspartate: step 1/1.</text>
</comment>
<evidence type="ECO:0000313" key="11">
    <source>
        <dbReference type="EMBL" id="KCZ71437.1"/>
    </source>
</evidence>
<dbReference type="NCBIfam" id="NF006878">
    <property type="entry name" value="PRK09375.1-2"/>
    <property type="match status" value="1"/>
</dbReference>
<dbReference type="SUPFAM" id="SSF142754">
    <property type="entry name" value="NadA-like"/>
    <property type="match status" value="1"/>
</dbReference>
<keyword evidence="5 10" id="KW-0662">Pyridine nucleotide biosynthesis</keyword>
<feature type="binding site" evidence="10">
    <location>
        <position position="103"/>
    </location>
    <ligand>
        <name>[4Fe-4S] cluster</name>
        <dbReference type="ChEBI" id="CHEBI:49883"/>
    </ligand>
</feature>
<comment type="cofactor">
    <cofactor evidence="10">
        <name>[4Fe-4S] cluster</name>
        <dbReference type="ChEBI" id="CHEBI:49883"/>
    </cofactor>
    <text evidence="10">Binds 1 [4Fe-4S] cluster per subunit.</text>
</comment>
<feature type="binding site" evidence="10">
    <location>
        <position position="231"/>
    </location>
    <ligand>
        <name>iminosuccinate</name>
        <dbReference type="ChEBI" id="CHEBI:77875"/>
    </ligand>
</feature>
<dbReference type="HAMAP" id="MF_00568">
    <property type="entry name" value="NadA_type2"/>
    <property type="match status" value="1"/>
</dbReference>
<dbReference type="AlphaFoldDB" id="A0A062V270"/>
<feature type="binding site" evidence="10">
    <location>
        <begin position="214"/>
        <end position="216"/>
    </location>
    <ligand>
        <name>iminosuccinate</name>
        <dbReference type="ChEBI" id="CHEBI:77875"/>
    </ligand>
</feature>
<dbReference type="NCBIfam" id="TIGR00550">
    <property type="entry name" value="nadA"/>
    <property type="match status" value="1"/>
</dbReference>
<evidence type="ECO:0000256" key="1">
    <source>
        <dbReference type="ARBA" id="ARBA00005065"/>
    </source>
</evidence>
<keyword evidence="6 10" id="KW-0808">Transferase</keyword>
<evidence type="ECO:0000256" key="8">
    <source>
        <dbReference type="ARBA" id="ARBA00023004"/>
    </source>
</evidence>
<comment type="similarity">
    <text evidence="10">Belongs to the quinolinate synthase family. Type 2 subfamily.</text>
</comment>